<dbReference type="Pfam" id="PF24568">
    <property type="entry name" value="CC_PcsB"/>
    <property type="match status" value="1"/>
</dbReference>
<dbReference type="EMBL" id="MIJE01000022">
    <property type="protein sequence ID" value="OEF97053.1"/>
    <property type="molecule type" value="Genomic_DNA"/>
</dbReference>
<evidence type="ECO:0008006" key="8">
    <source>
        <dbReference type="Google" id="ProtNLM"/>
    </source>
</evidence>
<keyword evidence="7" id="KW-1185">Reference proteome</keyword>
<gene>
    <name evidence="6" type="ORF">BHF68_05490</name>
</gene>
<evidence type="ECO:0000256" key="1">
    <source>
        <dbReference type="ARBA" id="ARBA00022729"/>
    </source>
</evidence>
<evidence type="ECO:0000256" key="2">
    <source>
        <dbReference type="SAM" id="Coils"/>
    </source>
</evidence>
<name>A0A1E5G2C3_9FIRM</name>
<dbReference type="InterPro" id="IPR021416">
    <property type="entry name" value="DUF3048_N"/>
</dbReference>
<feature type="coiled-coil region" evidence="2">
    <location>
        <begin position="30"/>
        <end position="92"/>
    </location>
</feature>
<feature type="domain" description="DUF3048" evidence="4">
    <location>
        <begin position="361"/>
        <end position="470"/>
    </location>
</feature>
<dbReference type="Gene3D" id="3.50.90.10">
    <property type="entry name" value="YerB-like"/>
    <property type="match status" value="1"/>
</dbReference>
<keyword evidence="1" id="KW-0732">Signal</keyword>
<dbReference type="InterPro" id="IPR023158">
    <property type="entry name" value="YerB-like_sf"/>
</dbReference>
<evidence type="ECO:0000313" key="6">
    <source>
        <dbReference type="EMBL" id="OEF97053.1"/>
    </source>
</evidence>
<evidence type="ECO:0000313" key="7">
    <source>
        <dbReference type="Proteomes" id="UP000094296"/>
    </source>
</evidence>
<dbReference type="AlphaFoldDB" id="A0A1E5G2C3"/>
<feature type="domain" description="Peptidoglycan hydrolase PcsB coiled-coil" evidence="5">
    <location>
        <begin position="89"/>
        <end position="158"/>
    </location>
</feature>
<evidence type="ECO:0000259" key="3">
    <source>
        <dbReference type="Pfam" id="PF11258"/>
    </source>
</evidence>
<dbReference type="InterPro" id="IPR035328">
    <property type="entry name" value="DUF3048_C"/>
</dbReference>
<reference evidence="6 7" key="1">
    <citation type="submission" date="2016-09" db="EMBL/GenBank/DDBJ databases">
        <title>Draft genome sequence for the type strain of Desulfuribacillus alkaliarsenatis AHT28, an obligately anaerobic, sulfidogenic bacterium isolated from Russian soda lake sediments.</title>
        <authorList>
            <person name="Abin C.A."/>
            <person name="Hollibaugh J.T."/>
        </authorList>
    </citation>
    <scope>NUCLEOTIDE SEQUENCE [LARGE SCALE GENOMIC DNA]</scope>
    <source>
        <strain evidence="6 7">AHT28</strain>
    </source>
</reference>
<evidence type="ECO:0000259" key="4">
    <source>
        <dbReference type="Pfam" id="PF17479"/>
    </source>
</evidence>
<dbReference type="SUPFAM" id="SSF159774">
    <property type="entry name" value="YerB-like"/>
    <property type="match status" value="1"/>
</dbReference>
<protein>
    <recommendedName>
        <fullName evidence="8">DUF3048 domain-containing protein</fullName>
    </recommendedName>
</protein>
<accession>A0A1E5G2C3</accession>
<dbReference type="Pfam" id="PF17479">
    <property type="entry name" value="DUF3048_C"/>
    <property type="match status" value="1"/>
</dbReference>
<dbReference type="InterPro" id="IPR057309">
    <property type="entry name" value="PcsB_CC"/>
</dbReference>
<comment type="caution">
    <text evidence="6">The sequence shown here is derived from an EMBL/GenBank/DDBJ whole genome shotgun (WGS) entry which is preliminary data.</text>
</comment>
<dbReference type="STRING" id="766136.BHF68_05490"/>
<dbReference type="Pfam" id="PF11258">
    <property type="entry name" value="DUF3048"/>
    <property type="match status" value="1"/>
</dbReference>
<dbReference type="RefSeq" id="WP_069643099.1">
    <property type="nucleotide sequence ID" value="NZ_MIJE01000022.1"/>
</dbReference>
<sequence length="476" mass="54528">MKIREIKTITIVLIVLISAIAGLYSVSFGNEQVQERIDNTRTQITEIEQIIKAMNEDIKAREARLLEIEDELAKSEQQLIQSEINLAGAEERIGEKSLVYGDRLRSAYMTGGLSYLEMLLSADNIGDLIIRTAYIKRILNKDAEIVAAYSEEYENLSEQRAIYAEQHQGIENMRFEMQAQAQNLTAQRKEQDELLKRARDQLTFDLEGITPQAEREPIYGVVIDNASPARPQHGLSQASVVYEYEVEGRITRYLTLFSTLPKKVGPVRSAREHSIMLAMENNTHYIYTSAGTDVLRLIDAWNVDGTNALYSRSSSFFRDSSRRAPHNFYVDLSTFGAVEQSSDVVIRPAYLSRQGTDVNTVSLQYSNNLRIKYEYDTRQRAYRRFVNDQGHNDAEGKRIMARNIIIQYVPHKTDLVGRPTPDIVGSGTIDYYALGQHFKGTWRKDDKESLTRFFYEDGTEIERIYGQTWVQIVRPN</sequence>
<dbReference type="OrthoDB" id="9779102at2"/>
<feature type="domain" description="DUF3048" evidence="3">
    <location>
        <begin position="213"/>
        <end position="339"/>
    </location>
</feature>
<organism evidence="6 7">
    <name type="scientific">Desulfuribacillus alkaliarsenatis</name>
    <dbReference type="NCBI Taxonomy" id="766136"/>
    <lineage>
        <taxon>Bacteria</taxon>
        <taxon>Bacillati</taxon>
        <taxon>Bacillota</taxon>
        <taxon>Desulfuribacillia</taxon>
        <taxon>Desulfuribacillales</taxon>
        <taxon>Desulfuribacillaceae</taxon>
        <taxon>Desulfuribacillus</taxon>
    </lineage>
</organism>
<feature type="coiled-coil region" evidence="2">
    <location>
        <begin position="139"/>
        <end position="201"/>
    </location>
</feature>
<evidence type="ECO:0000259" key="5">
    <source>
        <dbReference type="Pfam" id="PF24568"/>
    </source>
</evidence>
<dbReference type="Proteomes" id="UP000094296">
    <property type="component" value="Unassembled WGS sequence"/>
</dbReference>
<keyword evidence="2" id="KW-0175">Coiled coil</keyword>
<proteinExistence type="predicted"/>